<feature type="domain" description="ABM" evidence="1">
    <location>
        <begin position="2"/>
        <end position="90"/>
    </location>
</feature>
<dbReference type="PANTHER" id="PTHR37811">
    <property type="entry name" value="BLL5343 PROTEIN"/>
    <property type="match status" value="1"/>
</dbReference>
<evidence type="ECO:0000313" key="3">
    <source>
        <dbReference type="Proteomes" id="UP001320148"/>
    </source>
</evidence>
<dbReference type="PROSITE" id="PS51725">
    <property type="entry name" value="ABM"/>
    <property type="match status" value="1"/>
</dbReference>
<dbReference type="InterPro" id="IPR007138">
    <property type="entry name" value="ABM_dom"/>
</dbReference>
<dbReference type="Pfam" id="PF03992">
    <property type="entry name" value="ABM"/>
    <property type="match status" value="1"/>
</dbReference>
<proteinExistence type="predicted"/>
<keyword evidence="3" id="KW-1185">Reference proteome</keyword>
<evidence type="ECO:0000313" key="2">
    <source>
        <dbReference type="EMBL" id="BCS97585.1"/>
    </source>
</evidence>
<keyword evidence="2" id="KW-0560">Oxidoreductase</keyword>
<accession>A0ABM7PKA0</accession>
<keyword evidence="2" id="KW-0503">Monooxygenase</keyword>
<gene>
    <name evidence="2" type="ORF">DSLASN_32170</name>
</gene>
<dbReference type="EMBL" id="AP024488">
    <property type="protein sequence ID" value="BCS97585.1"/>
    <property type="molecule type" value="Genomic_DNA"/>
</dbReference>
<dbReference type="RefSeq" id="WP_236888993.1">
    <property type="nucleotide sequence ID" value="NZ_AP024488.1"/>
</dbReference>
<dbReference type="GO" id="GO:0004497">
    <property type="term" value="F:monooxygenase activity"/>
    <property type="evidence" value="ECO:0007669"/>
    <property type="project" value="UniProtKB-KW"/>
</dbReference>
<dbReference type="InterPro" id="IPR011008">
    <property type="entry name" value="Dimeric_a/b-barrel"/>
</dbReference>
<organism evidence="2 3">
    <name type="scientific">Desulfoluna limicola</name>
    <dbReference type="NCBI Taxonomy" id="2810562"/>
    <lineage>
        <taxon>Bacteria</taxon>
        <taxon>Pseudomonadati</taxon>
        <taxon>Thermodesulfobacteriota</taxon>
        <taxon>Desulfobacteria</taxon>
        <taxon>Desulfobacterales</taxon>
        <taxon>Desulfolunaceae</taxon>
        <taxon>Desulfoluna</taxon>
    </lineage>
</organism>
<name>A0ABM7PKA0_9BACT</name>
<evidence type="ECO:0000259" key="1">
    <source>
        <dbReference type="PROSITE" id="PS51725"/>
    </source>
</evidence>
<reference evidence="2 3" key="1">
    <citation type="submission" date="2021-02" db="EMBL/GenBank/DDBJ databases">
        <title>Complete genome of Desulfoluna sp. strain ASN36.</title>
        <authorList>
            <person name="Takahashi A."/>
            <person name="Kojima H."/>
            <person name="Fukui M."/>
        </authorList>
    </citation>
    <scope>NUCLEOTIDE SEQUENCE [LARGE SCALE GENOMIC DNA]</scope>
    <source>
        <strain evidence="2 3">ASN36</strain>
    </source>
</reference>
<sequence>MFAVIFEVTPKDEGKAGYIKIAAEIKAFLESREGFISIERFQSLSDERKILSLSFWESEASIESWRTMLDHRAAQKTGKDSLFESYRIRVASVVRDYTHDKRGEAPEDSNDALV</sequence>
<dbReference type="SUPFAM" id="SSF54909">
    <property type="entry name" value="Dimeric alpha+beta barrel"/>
    <property type="match status" value="1"/>
</dbReference>
<dbReference type="InterPro" id="IPR052936">
    <property type="entry name" value="Jasmonate_Hydroxylase-like"/>
</dbReference>
<dbReference type="PANTHER" id="PTHR37811:SF2">
    <property type="entry name" value="ABM DOMAIN-CONTAINING PROTEIN"/>
    <property type="match status" value="1"/>
</dbReference>
<protein>
    <submittedName>
        <fullName evidence="2">Antibiotic biosynthesis monooxygenase</fullName>
    </submittedName>
</protein>
<dbReference type="Proteomes" id="UP001320148">
    <property type="component" value="Chromosome"/>
</dbReference>
<dbReference type="Gene3D" id="3.30.70.100">
    <property type="match status" value="1"/>
</dbReference>